<dbReference type="PRINTS" id="PR00237">
    <property type="entry name" value="GPCRRHODOPSN"/>
</dbReference>
<keyword evidence="4" id="KW-0297">G-protein coupled receptor</keyword>
<dbReference type="PANTHER" id="PTHR45695:SF9">
    <property type="entry name" value="LEUCOKININ RECEPTOR"/>
    <property type="match status" value="1"/>
</dbReference>
<reference evidence="10" key="1">
    <citation type="submission" date="2023-01" db="EMBL/GenBank/DDBJ databases">
        <title>Genome assembly of the deep-sea coral Lophelia pertusa.</title>
        <authorList>
            <person name="Herrera S."/>
            <person name="Cordes E."/>
        </authorList>
    </citation>
    <scope>NUCLEOTIDE SEQUENCE</scope>
    <source>
        <strain evidence="10">USNM1676648</strain>
        <tissue evidence="10">Polyp</tissue>
    </source>
</reference>
<dbReference type="EMBL" id="MU825401">
    <property type="protein sequence ID" value="KAJ7392297.1"/>
    <property type="molecule type" value="Genomic_DNA"/>
</dbReference>
<gene>
    <name evidence="10" type="ORF">OS493_011953</name>
</gene>
<dbReference type="AlphaFoldDB" id="A0A9X0A2Q1"/>
<evidence type="ECO:0000256" key="7">
    <source>
        <dbReference type="ARBA" id="ARBA00023224"/>
    </source>
</evidence>
<evidence type="ECO:0000256" key="8">
    <source>
        <dbReference type="SAM" id="Phobius"/>
    </source>
</evidence>
<keyword evidence="7" id="KW-0807">Transducer</keyword>
<evidence type="ECO:0000313" key="11">
    <source>
        <dbReference type="Proteomes" id="UP001163046"/>
    </source>
</evidence>
<dbReference type="OrthoDB" id="9445642at2759"/>
<accession>A0A9X0A2Q1</accession>
<comment type="caution">
    <text evidence="10">The sequence shown here is derived from an EMBL/GenBank/DDBJ whole genome shotgun (WGS) entry which is preliminary data.</text>
</comment>
<feature type="transmembrane region" description="Helical" evidence="8">
    <location>
        <begin position="37"/>
        <end position="57"/>
    </location>
</feature>
<evidence type="ECO:0000256" key="3">
    <source>
        <dbReference type="ARBA" id="ARBA00022989"/>
    </source>
</evidence>
<keyword evidence="5 8" id="KW-0472">Membrane</keyword>
<keyword evidence="11" id="KW-1185">Reference proteome</keyword>
<feature type="transmembrane region" description="Helical" evidence="8">
    <location>
        <begin position="69"/>
        <end position="92"/>
    </location>
</feature>
<evidence type="ECO:0000256" key="2">
    <source>
        <dbReference type="ARBA" id="ARBA00022692"/>
    </source>
</evidence>
<keyword evidence="2 8" id="KW-0812">Transmembrane</keyword>
<feature type="domain" description="G-protein coupled receptors family 1 profile" evidence="9">
    <location>
        <begin position="49"/>
        <end position="119"/>
    </location>
</feature>
<dbReference type="GO" id="GO:0004930">
    <property type="term" value="F:G protein-coupled receptor activity"/>
    <property type="evidence" value="ECO:0007669"/>
    <property type="project" value="UniProtKB-KW"/>
</dbReference>
<comment type="subcellular location">
    <subcellularLocation>
        <location evidence="1">Membrane</location>
        <topology evidence="1">Multi-pass membrane protein</topology>
    </subcellularLocation>
</comment>
<feature type="transmembrane region" description="Helical" evidence="8">
    <location>
        <begin position="194"/>
        <end position="212"/>
    </location>
</feature>
<dbReference type="SUPFAM" id="SSF81321">
    <property type="entry name" value="Family A G protein-coupled receptor-like"/>
    <property type="match status" value="1"/>
</dbReference>
<dbReference type="Pfam" id="PF00001">
    <property type="entry name" value="7tm_1"/>
    <property type="match status" value="2"/>
</dbReference>
<sequence length="319" mass="35533">MSVISGNDTESNSSISSVSSACAIQPATLPLQIGLTVAYVVIFLVALLGNAMIIFLVNHYPELKTTFNMLIINMAASDILDVITAVPLSLAYLYQSVKWFPGGFGVFLCKFLPFLVFLSIGQVICAPRWVDDLQESHKVTMYEMIVRFALLYLIPLLAMAILYSRIVLHLWKRKAPGEHIKNNHQRIERQNRKVIVMLITIVTLFAICWLPAHVNHFLVTFNFDAFSCLPTSLILTFYFVTHANTAINPCLYLIFNESFRGAFKHQMHMRRRFSGGSITVSNSTCKSPCKTGSRAASGGATECRGILVLSNENRGESAV</sequence>
<dbReference type="PROSITE" id="PS50262">
    <property type="entry name" value="G_PROTEIN_RECEP_F1_2"/>
    <property type="match status" value="2"/>
</dbReference>
<keyword evidence="6" id="KW-0675">Receptor</keyword>
<dbReference type="InterPro" id="IPR017452">
    <property type="entry name" value="GPCR_Rhodpsn_7TM"/>
</dbReference>
<keyword evidence="3 8" id="KW-1133">Transmembrane helix</keyword>
<feature type="domain" description="G-protein coupled receptors family 1 profile" evidence="9">
    <location>
        <begin position="125"/>
        <end position="252"/>
    </location>
</feature>
<evidence type="ECO:0000256" key="6">
    <source>
        <dbReference type="ARBA" id="ARBA00023170"/>
    </source>
</evidence>
<dbReference type="GO" id="GO:0005886">
    <property type="term" value="C:plasma membrane"/>
    <property type="evidence" value="ECO:0007669"/>
    <property type="project" value="TreeGrafter"/>
</dbReference>
<evidence type="ECO:0000256" key="4">
    <source>
        <dbReference type="ARBA" id="ARBA00023040"/>
    </source>
</evidence>
<evidence type="ECO:0000259" key="9">
    <source>
        <dbReference type="PROSITE" id="PS50262"/>
    </source>
</evidence>
<organism evidence="10 11">
    <name type="scientific">Desmophyllum pertusum</name>
    <dbReference type="NCBI Taxonomy" id="174260"/>
    <lineage>
        <taxon>Eukaryota</taxon>
        <taxon>Metazoa</taxon>
        <taxon>Cnidaria</taxon>
        <taxon>Anthozoa</taxon>
        <taxon>Hexacorallia</taxon>
        <taxon>Scleractinia</taxon>
        <taxon>Caryophylliina</taxon>
        <taxon>Caryophylliidae</taxon>
        <taxon>Desmophyllum</taxon>
    </lineage>
</organism>
<dbReference type="PANTHER" id="PTHR45695">
    <property type="entry name" value="LEUCOKININ RECEPTOR-RELATED"/>
    <property type="match status" value="1"/>
</dbReference>
<feature type="transmembrane region" description="Helical" evidence="8">
    <location>
        <begin position="232"/>
        <end position="255"/>
    </location>
</feature>
<protein>
    <recommendedName>
        <fullName evidence="9">G-protein coupled receptors family 1 profile domain-containing protein</fullName>
    </recommendedName>
</protein>
<evidence type="ECO:0000313" key="10">
    <source>
        <dbReference type="EMBL" id="KAJ7392297.1"/>
    </source>
</evidence>
<proteinExistence type="predicted"/>
<dbReference type="Proteomes" id="UP001163046">
    <property type="component" value="Unassembled WGS sequence"/>
</dbReference>
<feature type="transmembrane region" description="Helical" evidence="8">
    <location>
        <begin position="104"/>
        <end position="124"/>
    </location>
</feature>
<evidence type="ECO:0000256" key="5">
    <source>
        <dbReference type="ARBA" id="ARBA00023136"/>
    </source>
</evidence>
<dbReference type="Gene3D" id="1.20.1070.10">
    <property type="entry name" value="Rhodopsin 7-helix transmembrane proteins"/>
    <property type="match status" value="2"/>
</dbReference>
<dbReference type="InterPro" id="IPR000276">
    <property type="entry name" value="GPCR_Rhodpsn"/>
</dbReference>
<name>A0A9X0A2Q1_9CNID</name>
<feature type="transmembrane region" description="Helical" evidence="8">
    <location>
        <begin position="144"/>
        <end position="164"/>
    </location>
</feature>
<evidence type="ECO:0000256" key="1">
    <source>
        <dbReference type="ARBA" id="ARBA00004141"/>
    </source>
</evidence>